<comment type="subunit">
    <text evidence="6">Monomer. Associates with the 50S ribosomal subunit.</text>
</comment>
<dbReference type="InterPro" id="IPR030394">
    <property type="entry name" value="G_HFLX_dom"/>
</dbReference>
<evidence type="ECO:0000256" key="5">
    <source>
        <dbReference type="ARBA" id="ARBA00023134"/>
    </source>
</evidence>
<evidence type="ECO:0000313" key="10">
    <source>
        <dbReference type="EMBL" id="MBI3015368.1"/>
    </source>
</evidence>
<sequence length="571" mass="63676">MHKLYGNTLGLKPSEIHRVERIYRRRIPPDRVVTLELCRYLCELSFEIKRQIGLLANRAGNITLVVVGDSRGILIPPLPRYRTGPSRLRGLRCIHTHLHGESLTRDDLTDLARLRLDFMAALEVNEEGMPGQIYGAHLLPSTEATELWSLLPAVPAHQWSLDFAQLVQSLEEEFTRLFRSRAVEGKRDRAILVHVSSNGHSQAEDSVAELKELADSSGVSVLDSIIQHRPKTDPKYLLGKGKLQELIIRSLQLGADTIIFDHDLTPAQARSIADATDLKIIDRTQLILDIFAQRAQSREGKIQVELAQLKYLLPKLVGRGDSLSRLAGGIGGRGPGETKLEIDRRRARDRIHRLEREIEALAKRRMVRRTQRGKKGIPVVAIVGYTNAGKSTLLNTLTHSQVLVADQLFATLDPASRRLRLPQDQEIIISDTVGLIRNLPKDLTAAFRATLDELHDADFLLHVVDMSNPECEQQMSAVTRILADLGLAEKPLLTVFNKVDKVSPEIGRNLGKRHEAVVISALRPETLATLLEKIQSLLRRTPAEPGENTLSPHPPNRFLPEGSKAQSACIP</sequence>
<dbReference type="Proteomes" id="UP000741360">
    <property type="component" value="Unassembled WGS sequence"/>
</dbReference>
<keyword evidence="1 6" id="KW-0963">Cytoplasm</keyword>
<comment type="function">
    <text evidence="6">GTPase that associates with the 50S ribosomal subunit and may have a role during protein synthesis or ribosome biogenesis.</text>
</comment>
<evidence type="ECO:0000256" key="7">
    <source>
        <dbReference type="SAM" id="Coils"/>
    </source>
</evidence>
<evidence type="ECO:0000256" key="3">
    <source>
        <dbReference type="ARBA" id="ARBA00022741"/>
    </source>
</evidence>
<dbReference type="PROSITE" id="PS51705">
    <property type="entry name" value="G_HFLX"/>
    <property type="match status" value="1"/>
</dbReference>
<evidence type="ECO:0000259" key="9">
    <source>
        <dbReference type="PROSITE" id="PS51705"/>
    </source>
</evidence>
<dbReference type="FunFam" id="3.40.50.11060:FF:000001">
    <property type="entry name" value="GTPase HflX"/>
    <property type="match status" value="1"/>
</dbReference>
<comment type="subcellular location">
    <subcellularLocation>
        <location evidence="6">Cytoplasm</location>
    </subcellularLocation>
    <text evidence="6">May associate with membranes.</text>
</comment>
<comment type="caution">
    <text evidence="10">The sequence shown here is derived from an EMBL/GenBank/DDBJ whole genome shotgun (WGS) entry which is preliminary data.</text>
</comment>
<evidence type="ECO:0000313" key="11">
    <source>
        <dbReference type="Proteomes" id="UP000741360"/>
    </source>
</evidence>
<dbReference type="GO" id="GO:0046872">
    <property type="term" value="F:metal ion binding"/>
    <property type="evidence" value="ECO:0007669"/>
    <property type="project" value="UniProtKB-KW"/>
</dbReference>
<dbReference type="InterPro" id="IPR025121">
    <property type="entry name" value="GTPase_HflX_N"/>
</dbReference>
<comment type="similarity">
    <text evidence="6">Belongs to the TRAFAC class OBG-HflX-like GTPase superfamily. HflX GTPase family.</text>
</comment>
<evidence type="ECO:0000256" key="8">
    <source>
        <dbReference type="SAM" id="MobiDB-lite"/>
    </source>
</evidence>
<dbReference type="EMBL" id="JACPSX010000189">
    <property type="protein sequence ID" value="MBI3015368.1"/>
    <property type="molecule type" value="Genomic_DNA"/>
</dbReference>
<evidence type="ECO:0000256" key="6">
    <source>
        <dbReference type="HAMAP-Rule" id="MF_00900"/>
    </source>
</evidence>
<evidence type="ECO:0000256" key="4">
    <source>
        <dbReference type="ARBA" id="ARBA00022842"/>
    </source>
</evidence>
<dbReference type="Gene3D" id="3.40.50.11060">
    <property type="entry name" value="GTPase HflX, N-terminal domain"/>
    <property type="match status" value="1"/>
</dbReference>
<reference evidence="10" key="1">
    <citation type="submission" date="2020-07" db="EMBL/GenBank/DDBJ databases">
        <title>Huge and variable diversity of episymbiotic CPR bacteria and DPANN archaea in groundwater ecosystems.</title>
        <authorList>
            <person name="He C.Y."/>
            <person name="Keren R."/>
            <person name="Whittaker M."/>
            <person name="Farag I.F."/>
            <person name="Doudna J."/>
            <person name="Cate J.H.D."/>
            <person name="Banfield J.F."/>
        </authorList>
    </citation>
    <scope>NUCLEOTIDE SEQUENCE</scope>
    <source>
        <strain evidence="10">NC_groundwater_717_Ag_S-0.2um_59_8</strain>
    </source>
</reference>
<dbReference type="InterPro" id="IPR027417">
    <property type="entry name" value="P-loop_NTPase"/>
</dbReference>
<dbReference type="HAMAP" id="MF_00900">
    <property type="entry name" value="GTPase_HflX"/>
    <property type="match status" value="1"/>
</dbReference>
<dbReference type="InterPro" id="IPR042108">
    <property type="entry name" value="GTPase_HflX_N_sf"/>
</dbReference>
<keyword evidence="5 6" id="KW-0342">GTP-binding</keyword>
<evidence type="ECO:0000256" key="1">
    <source>
        <dbReference type="ARBA" id="ARBA00022490"/>
    </source>
</evidence>
<dbReference type="PRINTS" id="PR00326">
    <property type="entry name" value="GTP1OBG"/>
</dbReference>
<dbReference type="NCBIfam" id="TIGR03156">
    <property type="entry name" value="GTP_HflX"/>
    <property type="match status" value="1"/>
</dbReference>
<keyword evidence="3 6" id="KW-0547">Nucleotide-binding</keyword>
<dbReference type="Pfam" id="PF01926">
    <property type="entry name" value="MMR_HSR1"/>
    <property type="match status" value="1"/>
</dbReference>
<proteinExistence type="inferred from homology"/>
<feature type="region of interest" description="Disordered" evidence="8">
    <location>
        <begin position="543"/>
        <end position="571"/>
    </location>
</feature>
<dbReference type="SUPFAM" id="SSF52540">
    <property type="entry name" value="P-loop containing nucleoside triphosphate hydrolases"/>
    <property type="match status" value="1"/>
</dbReference>
<feature type="coiled-coil region" evidence="7">
    <location>
        <begin position="337"/>
        <end position="364"/>
    </location>
</feature>
<evidence type="ECO:0000256" key="2">
    <source>
        <dbReference type="ARBA" id="ARBA00022723"/>
    </source>
</evidence>
<dbReference type="InterPro" id="IPR016496">
    <property type="entry name" value="GTPase_HflX"/>
</dbReference>
<dbReference type="Pfam" id="PF13167">
    <property type="entry name" value="GTP-bdg_N"/>
    <property type="match status" value="1"/>
</dbReference>
<organism evidence="10 11">
    <name type="scientific">Tectimicrobiota bacterium</name>
    <dbReference type="NCBI Taxonomy" id="2528274"/>
    <lineage>
        <taxon>Bacteria</taxon>
        <taxon>Pseudomonadati</taxon>
        <taxon>Nitrospinota/Tectimicrobiota group</taxon>
        <taxon>Candidatus Tectimicrobiota</taxon>
    </lineage>
</organism>
<dbReference type="PANTHER" id="PTHR10229">
    <property type="entry name" value="GTP-BINDING PROTEIN HFLX"/>
    <property type="match status" value="1"/>
</dbReference>
<dbReference type="Pfam" id="PF16360">
    <property type="entry name" value="GTP-bdg_M"/>
    <property type="match status" value="1"/>
</dbReference>
<dbReference type="GO" id="GO:0005525">
    <property type="term" value="F:GTP binding"/>
    <property type="evidence" value="ECO:0007669"/>
    <property type="project" value="UniProtKB-UniRule"/>
</dbReference>
<dbReference type="GO" id="GO:0005737">
    <property type="term" value="C:cytoplasm"/>
    <property type="evidence" value="ECO:0007669"/>
    <property type="project" value="UniProtKB-SubCell"/>
</dbReference>
<dbReference type="CDD" id="cd01878">
    <property type="entry name" value="HflX"/>
    <property type="match status" value="1"/>
</dbReference>
<dbReference type="Gene3D" id="3.40.50.300">
    <property type="entry name" value="P-loop containing nucleotide triphosphate hydrolases"/>
    <property type="match status" value="1"/>
</dbReference>
<dbReference type="InterPro" id="IPR006073">
    <property type="entry name" value="GTP-bd"/>
</dbReference>
<dbReference type="GO" id="GO:0003924">
    <property type="term" value="F:GTPase activity"/>
    <property type="evidence" value="ECO:0007669"/>
    <property type="project" value="UniProtKB-UniRule"/>
</dbReference>
<dbReference type="AlphaFoldDB" id="A0A932M0S4"/>
<dbReference type="PANTHER" id="PTHR10229:SF0">
    <property type="entry name" value="GTP-BINDING PROTEIN 6-RELATED"/>
    <property type="match status" value="1"/>
</dbReference>
<protein>
    <recommendedName>
        <fullName evidence="6">GTPase HflX</fullName>
    </recommendedName>
    <alternativeName>
        <fullName evidence="6">GTP-binding protein HflX</fullName>
    </alternativeName>
</protein>
<dbReference type="GO" id="GO:0043022">
    <property type="term" value="F:ribosome binding"/>
    <property type="evidence" value="ECO:0007669"/>
    <property type="project" value="TreeGrafter"/>
</dbReference>
<keyword evidence="7" id="KW-0175">Coiled coil</keyword>
<name>A0A932M0S4_UNCTE</name>
<keyword evidence="4" id="KW-0460">Magnesium</keyword>
<dbReference type="Gene3D" id="6.10.250.2860">
    <property type="match status" value="1"/>
</dbReference>
<dbReference type="InterPro" id="IPR032305">
    <property type="entry name" value="GTP-bd_M"/>
</dbReference>
<gene>
    <name evidence="6 10" type="primary">hflX</name>
    <name evidence="10" type="ORF">HYY65_09985</name>
</gene>
<keyword evidence="2" id="KW-0479">Metal-binding</keyword>
<accession>A0A932M0S4</accession>
<feature type="domain" description="Hflx-type G" evidence="9">
    <location>
        <begin position="378"/>
        <end position="542"/>
    </location>
</feature>